<dbReference type="Gene3D" id="2.160.20.10">
    <property type="entry name" value="Single-stranded right-handed beta-helix, Pectin lyase-like"/>
    <property type="match status" value="1"/>
</dbReference>
<dbReference type="GO" id="GO:0016788">
    <property type="term" value="F:hydrolase activity, acting on ester bonds"/>
    <property type="evidence" value="ECO:0007669"/>
    <property type="project" value="InterPro"/>
</dbReference>
<dbReference type="InterPro" id="IPR006626">
    <property type="entry name" value="PbH1"/>
</dbReference>
<evidence type="ECO:0000313" key="4">
    <source>
        <dbReference type="EMBL" id="QQG45492.1"/>
    </source>
</evidence>
<dbReference type="AlphaFoldDB" id="A0A7T5RJY1"/>
<dbReference type="SUPFAM" id="SSF48537">
    <property type="entry name" value="Phospholipase C/P1 nuclease"/>
    <property type="match status" value="1"/>
</dbReference>
<dbReference type="InterPro" id="IPR011050">
    <property type="entry name" value="Pectin_lyase_fold/virulence"/>
</dbReference>
<dbReference type="InterPro" id="IPR008947">
    <property type="entry name" value="PLipase_C/P1_nuclease_dom_sf"/>
</dbReference>
<sequence>MYYLLGGTLFVLPLFGFAYDEKTTHPALTQEIVKFFNLKSKDLKISDEDTEYIIQGSIDEDAGARWMYHFYDPVYNRGLSLVRQWRSSKDWGQNTLAQAKYDVGFEAKSLGGTLGPLFGSKTDYSWERGIYEYAWGNKKWGLLSLGHILHLIEDATVPDHSRNDPHPPILDWGSPYENWTKKFDRQTINPGEIADEKLIILNSLDDYFNKSASYSNNYFFSKDTIFSKEYISPTVIEKGIEKLSDGRNYSFGYGEDSKGNKFRLIQIKESPWQDPEYSLKDPDLKILSDYWSLLSKQAVLNGAGVVKLFFDEVEKEKQTRALYNKNRSWLGKQIDKFKRDSFKTANVLYGITPKLEDLEEKVTTEVSPPKGGETSTTIIETPSVLEPPKVKPAEVSPPTVTAVETSKQTPPPAETKQPPLSPTQPKPSANTSSFLPIAGAGGGRKDDEPPSPPHIITEPSQDNLIFATTTITFRGRAERKTTVINSFSANTVKVADDENWSLTLGPLPQGTTTIDFSAKDEAGNKSQSKSRTVFIDTTGPQISLTINECGQSLSSSSCLTPKTTLNLEWSSTDPELSHFLLECEANGSACQNFNISQTNATTTTYSVPGDNTIYTFKARAVDIRGNVSPTETKTVEIISRPLIINEIAWMGTSATRSSDEWLEIHNTTDKTINLANWVLRSETDQTPYIQLSGSIGAKSFLILERTDDNTISDITAHQTYTGALENSGEVVELLYASTTIDKTPEISTCGGWCAGVAGGQYLTMERYEPLSSGTDASNWNSWGGFLANGKNADNAAINGTPGKRNSINYLITKDGSTLAQNKTLKKSGGPYLVTTDYIVNSGITLTIDPGVVVKFYNGASALIINGTLKAEGTSTDKIVFTSFKDDSYGGDMNQDAAATTPQYGDWGTIKIAGSGSFDQTLVRYGGVKDSSSNFWANIRSSAGSVVIKNSTIEEAGVYGLWFNNASASIQSSTIKNNTHDNQASGIVVGGGSLTEIKNSVVENNLSAGILLTNSTTTTISDSLVQNHQSSASSRGLSLVSSSPSIKNTTFKNNTVAIEADGSSSVSNGGGIIFEGNTTNTVPANLIP</sequence>
<dbReference type="SUPFAM" id="SSF51126">
    <property type="entry name" value="Pectin lyase-like"/>
    <property type="match status" value="1"/>
</dbReference>
<feature type="compositionally biased region" description="Pro residues" evidence="1">
    <location>
        <begin position="409"/>
        <end position="425"/>
    </location>
</feature>
<evidence type="ECO:0000259" key="2">
    <source>
        <dbReference type="Pfam" id="PF00932"/>
    </source>
</evidence>
<organism evidence="4 5">
    <name type="scientific">Candidatus Sungiibacteriota bacterium</name>
    <dbReference type="NCBI Taxonomy" id="2750080"/>
    <lineage>
        <taxon>Bacteria</taxon>
        <taxon>Candidatus Sungiibacteriota</taxon>
    </lineage>
</organism>
<evidence type="ECO:0000313" key="5">
    <source>
        <dbReference type="Proteomes" id="UP000595618"/>
    </source>
</evidence>
<dbReference type="InterPro" id="IPR036415">
    <property type="entry name" value="Lamin_tail_dom_sf"/>
</dbReference>
<protein>
    <submittedName>
        <fullName evidence="4">Right-handed parallel beta-helix repeat-containing protein</fullName>
    </submittedName>
</protein>
<dbReference type="InterPro" id="IPR012334">
    <property type="entry name" value="Pectin_lyas_fold"/>
</dbReference>
<dbReference type="InterPro" id="IPR001322">
    <property type="entry name" value="Lamin_tail_dom"/>
</dbReference>
<dbReference type="Pfam" id="PF13229">
    <property type="entry name" value="Beta_helix"/>
    <property type="match status" value="1"/>
</dbReference>
<feature type="domain" description="Right handed beta helix" evidence="3">
    <location>
        <begin position="942"/>
        <end position="1077"/>
    </location>
</feature>
<reference evidence="4 5" key="1">
    <citation type="submission" date="2020-07" db="EMBL/GenBank/DDBJ databases">
        <title>Huge and variable diversity of episymbiotic CPR bacteria and DPANN archaea in groundwater ecosystems.</title>
        <authorList>
            <person name="He C.Y."/>
            <person name="Keren R."/>
            <person name="Whittaker M."/>
            <person name="Farag I.F."/>
            <person name="Doudna J."/>
            <person name="Cate J.H.D."/>
            <person name="Banfield J.F."/>
        </authorList>
    </citation>
    <scope>NUCLEOTIDE SEQUENCE [LARGE SCALE GENOMIC DNA]</scope>
    <source>
        <strain evidence="4">NC_groundwater_541_Ag_S-0.1um_46_50</strain>
    </source>
</reference>
<name>A0A7T5RJY1_9BACT</name>
<accession>A0A7T5RJY1</accession>
<feature type="domain" description="LTD" evidence="2">
    <location>
        <begin position="641"/>
        <end position="737"/>
    </location>
</feature>
<evidence type="ECO:0000256" key="1">
    <source>
        <dbReference type="SAM" id="MobiDB-lite"/>
    </source>
</evidence>
<dbReference type="SUPFAM" id="SSF74853">
    <property type="entry name" value="Lamin A/C globular tail domain"/>
    <property type="match status" value="1"/>
</dbReference>
<gene>
    <name evidence="4" type="ORF">HYW89_00945</name>
</gene>
<dbReference type="SMART" id="SM00710">
    <property type="entry name" value="PbH1"/>
    <property type="match status" value="4"/>
</dbReference>
<dbReference type="Gene3D" id="2.60.40.10">
    <property type="entry name" value="Immunoglobulins"/>
    <property type="match status" value="2"/>
</dbReference>
<proteinExistence type="predicted"/>
<dbReference type="InterPro" id="IPR013783">
    <property type="entry name" value="Ig-like_fold"/>
</dbReference>
<dbReference type="Pfam" id="PF00932">
    <property type="entry name" value="LTD"/>
    <property type="match status" value="1"/>
</dbReference>
<evidence type="ECO:0000259" key="3">
    <source>
        <dbReference type="Pfam" id="PF13229"/>
    </source>
</evidence>
<feature type="compositionally biased region" description="Polar residues" evidence="1">
    <location>
        <begin position="398"/>
        <end position="408"/>
    </location>
</feature>
<dbReference type="EMBL" id="CP066690">
    <property type="protein sequence ID" value="QQG45492.1"/>
    <property type="molecule type" value="Genomic_DNA"/>
</dbReference>
<dbReference type="Gene3D" id="1.10.575.10">
    <property type="entry name" value="P1 Nuclease"/>
    <property type="match status" value="1"/>
</dbReference>
<dbReference type="InterPro" id="IPR039448">
    <property type="entry name" value="Beta_helix"/>
</dbReference>
<feature type="region of interest" description="Disordered" evidence="1">
    <location>
        <begin position="360"/>
        <end position="462"/>
    </location>
</feature>
<dbReference type="Proteomes" id="UP000595618">
    <property type="component" value="Chromosome"/>
</dbReference>